<dbReference type="EMBL" id="NPDR01000004">
    <property type="protein sequence ID" value="PJZ49010.1"/>
    <property type="molecule type" value="Genomic_DNA"/>
</dbReference>
<dbReference type="Pfam" id="PF13460">
    <property type="entry name" value="NAD_binding_10"/>
    <property type="match status" value="1"/>
</dbReference>
<dbReference type="InterPro" id="IPR051604">
    <property type="entry name" value="Ergot_Alk_Oxidoreductase"/>
</dbReference>
<reference evidence="2 3" key="1">
    <citation type="submission" date="2017-07" db="EMBL/GenBank/DDBJ databases">
        <title>Leptospira spp. isolated from tropical soils.</title>
        <authorList>
            <person name="Thibeaux R."/>
            <person name="Iraola G."/>
            <person name="Ferres I."/>
            <person name="Bierque E."/>
            <person name="Girault D."/>
            <person name="Soupe-Gilbert M.-E."/>
            <person name="Picardeau M."/>
            <person name="Goarant C."/>
        </authorList>
    </citation>
    <scope>NUCLEOTIDE SEQUENCE [LARGE SCALE GENOMIC DNA]</scope>
    <source>
        <strain evidence="2 3">FH4-C-A2</strain>
    </source>
</reference>
<protein>
    <submittedName>
        <fullName evidence="2">NAD-dependent dehydratase</fullName>
    </submittedName>
</protein>
<gene>
    <name evidence="2" type="ORF">CH362_11255</name>
</gene>
<dbReference type="SUPFAM" id="SSF51735">
    <property type="entry name" value="NAD(P)-binding Rossmann-fold domains"/>
    <property type="match status" value="1"/>
</dbReference>
<evidence type="ECO:0000313" key="2">
    <source>
        <dbReference type="EMBL" id="PJZ49010.1"/>
    </source>
</evidence>
<dbReference type="Proteomes" id="UP000231926">
    <property type="component" value="Unassembled WGS sequence"/>
</dbReference>
<dbReference type="PANTHER" id="PTHR43162">
    <property type="match status" value="1"/>
</dbReference>
<accession>A0A2M9YBT5</accession>
<keyword evidence="3" id="KW-1185">Reference proteome</keyword>
<dbReference type="InterPro" id="IPR016040">
    <property type="entry name" value="NAD(P)-bd_dom"/>
</dbReference>
<feature type="domain" description="NAD(P)-binding" evidence="1">
    <location>
        <begin position="7"/>
        <end position="199"/>
    </location>
</feature>
<dbReference type="InterPro" id="IPR036291">
    <property type="entry name" value="NAD(P)-bd_dom_sf"/>
</dbReference>
<dbReference type="OrthoDB" id="339107at2"/>
<proteinExistence type="predicted"/>
<dbReference type="Gene3D" id="3.90.25.10">
    <property type="entry name" value="UDP-galactose 4-epimerase, domain 1"/>
    <property type="match status" value="1"/>
</dbReference>
<dbReference type="RefSeq" id="WP_100710449.1">
    <property type="nucleotide sequence ID" value="NZ_NPDR01000004.1"/>
</dbReference>
<evidence type="ECO:0000259" key="1">
    <source>
        <dbReference type="Pfam" id="PF13460"/>
    </source>
</evidence>
<organism evidence="2 3">
    <name type="scientific">Leptospira saintgironsiae</name>
    <dbReference type="NCBI Taxonomy" id="2023183"/>
    <lineage>
        <taxon>Bacteria</taxon>
        <taxon>Pseudomonadati</taxon>
        <taxon>Spirochaetota</taxon>
        <taxon>Spirochaetia</taxon>
        <taxon>Leptospirales</taxon>
        <taxon>Leptospiraceae</taxon>
        <taxon>Leptospira</taxon>
    </lineage>
</organism>
<evidence type="ECO:0000313" key="3">
    <source>
        <dbReference type="Proteomes" id="UP000231926"/>
    </source>
</evidence>
<name>A0A2M9YBT5_9LEPT</name>
<comment type="caution">
    <text evidence="2">The sequence shown here is derived from an EMBL/GenBank/DDBJ whole genome shotgun (WGS) entry which is preliminary data.</text>
</comment>
<dbReference type="AlphaFoldDB" id="A0A2M9YBT5"/>
<sequence length="301" mass="33611">MKIIITGSLGHISKPLTEELISKGHSVTVISSKPERRKEIEAIGAIASIGKMEDSEFLSQTFQGADIVYVMEAIGYESFFDQNLDIMDAIRQIANSYKVAIEQSGIKRVIHLSSIGAHTNSDSGILAFHHEAENILKRLPSDVSIKFMRPVGFYYNMFAFIQTIKAKGAIISNYGGDEIEPWVSPSDIAEVIAEEIEKPFEGRSIRYIASDEVSPNDIAKILGKEIGKPDLKWTVISDEEALNGMISAGMNPKTAKGFMEMNASRRGGVLYEDYFRNRPRLERTKLKDFAKNFASAYERMK</sequence>
<dbReference type="Gene3D" id="3.40.50.720">
    <property type="entry name" value="NAD(P)-binding Rossmann-like Domain"/>
    <property type="match status" value="1"/>
</dbReference>
<dbReference type="PANTHER" id="PTHR43162:SF1">
    <property type="entry name" value="PRESTALK A DIFFERENTIATION PROTEIN A"/>
    <property type="match status" value="1"/>
</dbReference>